<dbReference type="SUPFAM" id="SSF56349">
    <property type="entry name" value="DNA breaking-rejoining enzymes"/>
    <property type="match status" value="1"/>
</dbReference>
<comment type="caution">
    <text evidence="7">The sequence shown here is derived from an EMBL/GenBank/DDBJ whole genome shotgun (WGS) entry which is preliminary data.</text>
</comment>
<keyword evidence="8" id="KW-1185">Reference proteome</keyword>
<evidence type="ECO:0000259" key="6">
    <source>
        <dbReference type="PROSITE" id="PS51900"/>
    </source>
</evidence>
<dbReference type="RefSeq" id="WP_135271314.1">
    <property type="nucleotide sequence ID" value="NZ_SRIB01000009.1"/>
</dbReference>
<feature type="domain" description="Core-binding (CB)" evidence="6">
    <location>
        <begin position="1"/>
        <end position="85"/>
    </location>
</feature>
<dbReference type="InterPro" id="IPR013762">
    <property type="entry name" value="Integrase-like_cat_sf"/>
</dbReference>
<dbReference type="PANTHER" id="PTHR30349">
    <property type="entry name" value="PHAGE INTEGRASE-RELATED"/>
    <property type="match status" value="1"/>
</dbReference>
<evidence type="ECO:0000256" key="4">
    <source>
        <dbReference type="PROSITE-ProRule" id="PRU01248"/>
    </source>
</evidence>
<evidence type="ECO:0000313" key="7">
    <source>
        <dbReference type="EMBL" id="TFZ39762.1"/>
    </source>
</evidence>
<keyword evidence="3" id="KW-0233">DNA recombination</keyword>
<sequence length="256" mass="29859">MGSAHVEEFLNYIRNEKNLSENTIQAYLSDIKRYKEFLLKSEVDIIEANNTNVLMYLLNLQKLEKSSATISRHLASIRSFYDYLEDHGLISENPTYNLKVPRKKKKQPKILEEQDIIKLISMPDTKTEKGLRDKIILQVAYFTGLRVSELSELSIKDIDLINNSISIKRNDSFKLINLPNDIVDAIKIYLREFRKEYDDSEPLFINYLGERLTRQGLWKIIKSYANGIIDKPVTPQVIRNSFMANLMKEDSNIQSY</sequence>
<evidence type="ECO:0000259" key="5">
    <source>
        <dbReference type="PROSITE" id="PS51898"/>
    </source>
</evidence>
<dbReference type="GO" id="GO:0015074">
    <property type="term" value="P:DNA integration"/>
    <property type="evidence" value="ECO:0007669"/>
    <property type="project" value="UniProtKB-KW"/>
</dbReference>
<dbReference type="InterPro" id="IPR050090">
    <property type="entry name" value="Tyrosine_recombinase_XerCD"/>
</dbReference>
<dbReference type="EMBL" id="SRIB01000009">
    <property type="protein sequence ID" value="TFZ39762.1"/>
    <property type="molecule type" value="Genomic_DNA"/>
</dbReference>
<evidence type="ECO:0000256" key="2">
    <source>
        <dbReference type="ARBA" id="ARBA00023125"/>
    </source>
</evidence>
<dbReference type="PANTHER" id="PTHR30349:SF81">
    <property type="entry name" value="TYROSINE RECOMBINASE XERC"/>
    <property type="match status" value="1"/>
</dbReference>
<dbReference type="InterPro" id="IPR002104">
    <property type="entry name" value="Integrase_catalytic"/>
</dbReference>
<protein>
    <submittedName>
        <fullName evidence="7">Site-specific tyrosine recombinase XerD</fullName>
    </submittedName>
</protein>
<dbReference type="InterPro" id="IPR010998">
    <property type="entry name" value="Integrase_recombinase_N"/>
</dbReference>
<dbReference type="InterPro" id="IPR004107">
    <property type="entry name" value="Integrase_SAM-like_N"/>
</dbReference>
<organism evidence="7 8">
    <name type="scientific">Soehngenia longivitae</name>
    <dbReference type="NCBI Taxonomy" id="2562294"/>
    <lineage>
        <taxon>Bacteria</taxon>
        <taxon>Bacillati</taxon>
        <taxon>Bacillota</taxon>
        <taxon>Tissierellia</taxon>
        <taxon>Tissierellales</taxon>
        <taxon>Tissierellaceae</taxon>
        <taxon>Soehngenia</taxon>
    </lineage>
</organism>
<dbReference type="OrthoDB" id="9801717at2"/>
<feature type="domain" description="Tyr recombinase" evidence="5">
    <location>
        <begin position="106"/>
        <end position="256"/>
    </location>
</feature>
<keyword evidence="2 4" id="KW-0238">DNA-binding</keyword>
<dbReference type="GO" id="GO:0006310">
    <property type="term" value="P:DNA recombination"/>
    <property type="evidence" value="ECO:0007669"/>
    <property type="project" value="UniProtKB-KW"/>
</dbReference>
<evidence type="ECO:0000313" key="8">
    <source>
        <dbReference type="Proteomes" id="UP000298381"/>
    </source>
</evidence>
<evidence type="ECO:0000256" key="1">
    <source>
        <dbReference type="ARBA" id="ARBA00022908"/>
    </source>
</evidence>
<dbReference type="PROSITE" id="PS51900">
    <property type="entry name" value="CB"/>
    <property type="match status" value="1"/>
</dbReference>
<evidence type="ECO:0000256" key="3">
    <source>
        <dbReference type="ARBA" id="ARBA00023172"/>
    </source>
</evidence>
<keyword evidence="1" id="KW-0229">DNA integration</keyword>
<dbReference type="InterPro" id="IPR044068">
    <property type="entry name" value="CB"/>
</dbReference>
<proteinExistence type="predicted"/>
<dbReference type="Gene3D" id="1.10.150.130">
    <property type="match status" value="1"/>
</dbReference>
<dbReference type="AlphaFoldDB" id="A0A4Z0D5A6"/>
<dbReference type="Proteomes" id="UP000298381">
    <property type="component" value="Unassembled WGS sequence"/>
</dbReference>
<name>A0A4Z0D5A6_9FIRM</name>
<dbReference type="Pfam" id="PF02899">
    <property type="entry name" value="Phage_int_SAM_1"/>
    <property type="match status" value="1"/>
</dbReference>
<reference evidence="7 8" key="1">
    <citation type="submission" date="2019-03" db="EMBL/GenBank/DDBJ databases">
        <title>Draft genome sequence data and analysis of a Fermenting Bacterium, Soehngenia longevitae strain 1933PT, isolated from petroleum reservoir in Azerbaijan.</title>
        <authorList>
            <person name="Grouzdev D.S."/>
            <person name="Bidzhieva S.K."/>
            <person name="Sokolova D.S."/>
            <person name="Tourova T.P."/>
            <person name="Poltaraus A.B."/>
            <person name="Nazina T.N."/>
        </authorList>
    </citation>
    <scope>NUCLEOTIDE SEQUENCE [LARGE SCALE GENOMIC DNA]</scope>
    <source>
        <strain evidence="7 8">1933P</strain>
    </source>
</reference>
<accession>A0A4Z0D5A6</accession>
<dbReference type="Pfam" id="PF00589">
    <property type="entry name" value="Phage_integrase"/>
    <property type="match status" value="1"/>
</dbReference>
<dbReference type="InterPro" id="IPR011010">
    <property type="entry name" value="DNA_brk_join_enz"/>
</dbReference>
<dbReference type="GO" id="GO:0003677">
    <property type="term" value="F:DNA binding"/>
    <property type="evidence" value="ECO:0007669"/>
    <property type="project" value="UniProtKB-UniRule"/>
</dbReference>
<gene>
    <name evidence="7" type="ORF">E4100_06940</name>
</gene>
<dbReference type="Gene3D" id="1.10.443.10">
    <property type="entry name" value="Intergrase catalytic core"/>
    <property type="match status" value="1"/>
</dbReference>
<dbReference type="PROSITE" id="PS51898">
    <property type="entry name" value="TYR_RECOMBINASE"/>
    <property type="match status" value="1"/>
</dbReference>